<sequence>MNSEHRSAARLLSTSAAPNIVAEITHDVLTRWSAEHTQTQIQSQGDPALAAMLSGTQQLMRLGQYITTFRVRSDREQLRRQAEYDRQQVRNIVDSTAHLVAGGFRMLLGRAAGGKSGGALSAVDAGALEAIAAAAEHLIVGGGDPAATVAGLALVGGVVLALRLEAVADVAAERVWAAFVRLAKAAIRQCAGRNWLRAALAVCVEAAPQGEHLRGLAEDGCVLGAFTQLVFDPQSDYLVRVPGHAAELEPEPEHAVGLVSALATAASTRFPDVLRLVQLVHANATDVLVSAEHSRNQPGRATAAGLRTLAILHVLDAVLQRYFVDDAYLGVAEGDLVDAWCAVVDSLAAVHFVTLRLGGRAGTEAFRRASTMAVRFISSCSAPAVDAAVRRVFGAQPCLCFMAQRPVSAIGGERSCLVLFYMDLCEHLVPLISANSVATLVLPLAARYAGGEVVRDVGAEWFESAHALVLAVLEAGTANGAVQRVGMEAVPWYSGLVLRLYPDQGISANLLRIAFTASVRCLAAIADGDLAGVARLLAWDCVSMLLGRIDAIASDGHRPTPGRVRAEVNAVRRRELLLVLADQVAAVPLALLPRLLAEIHPRVVKNHRYRPGSGDCGRI</sequence>
<comment type="caution">
    <text evidence="1">The sequence shown here is derived from an EMBL/GenBank/DDBJ whole genome shotgun (WGS) entry which is preliminary data.</text>
</comment>
<organism evidence="1 2">
    <name type="scientific">Kickxella alabastrina</name>
    <dbReference type="NCBI Taxonomy" id="61397"/>
    <lineage>
        <taxon>Eukaryota</taxon>
        <taxon>Fungi</taxon>
        <taxon>Fungi incertae sedis</taxon>
        <taxon>Zoopagomycota</taxon>
        <taxon>Kickxellomycotina</taxon>
        <taxon>Kickxellomycetes</taxon>
        <taxon>Kickxellales</taxon>
        <taxon>Kickxellaceae</taxon>
        <taxon>Kickxella</taxon>
    </lineage>
</organism>
<proteinExistence type="predicted"/>
<name>A0ACC1IQS5_9FUNG</name>
<evidence type="ECO:0000313" key="2">
    <source>
        <dbReference type="Proteomes" id="UP001150581"/>
    </source>
</evidence>
<dbReference type="Proteomes" id="UP001150581">
    <property type="component" value="Unassembled WGS sequence"/>
</dbReference>
<evidence type="ECO:0000313" key="1">
    <source>
        <dbReference type="EMBL" id="KAJ1899125.1"/>
    </source>
</evidence>
<protein>
    <submittedName>
        <fullName evidence="1">Uncharacterized protein</fullName>
    </submittedName>
</protein>
<gene>
    <name evidence="1" type="ORF">LPJ66_002309</name>
</gene>
<reference evidence="1" key="1">
    <citation type="submission" date="2022-07" db="EMBL/GenBank/DDBJ databases">
        <title>Phylogenomic reconstructions and comparative analyses of Kickxellomycotina fungi.</title>
        <authorList>
            <person name="Reynolds N.K."/>
            <person name="Stajich J.E."/>
            <person name="Barry K."/>
            <person name="Grigoriev I.V."/>
            <person name="Crous P."/>
            <person name="Smith M.E."/>
        </authorList>
    </citation>
    <scope>NUCLEOTIDE SEQUENCE</scope>
    <source>
        <strain evidence="1">Benny 63K</strain>
    </source>
</reference>
<accession>A0ACC1IQS5</accession>
<dbReference type="EMBL" id="JANBPG010000179">
    <property type="protein sequence ID" value="KAJ1899125.1"/>
    <property type="molecule type" value="Genomic_DNA"/>
</dbReference>
<keyword evidence="2" id="KW-1185">Reference proteome</keyword>